<dbReference type="InterPro" id="IPR050093">
    <property type="entry name" value="ABC_SmlMolc_Importer"/>
</dbReference>
<dbReference type="PANTHER" id="PTHR42781:SF4">
    <property type="entry name" value="SPERMIDINE_PUTRESCINE IMPORT ATP-BINDING PROTEIN POTA"/>
    <property type="match status" value="1"/>
</dbReference>
<dbReference type="Gene3D" id="3.40.50.300">
    <property type="entry name" value="P-loop containing nucleotide triphosphate hydrolases"/>
    <property type="match status" value="1"/>
</dbReference>
<dbReference type="Proteomes" id="UP000023541">
    <property type="component" value="Unassembled WGS sequence"/>
</dbReference>
<dbReference type="InterPro" id="IPR027417">
    <property type="entry name" value="P-loop_NTPase"/>
</dbReference>
<organism evidence="5 6">
    <name type="scientific">Aquimarina atlantica</name>
    <dbReference type="NCBI Taxonomy" id="1317122"/>
    <lineage>
        <taxon>Bacteria</taxon>
        <taxon>Pseudomonadati</taxon>
        <taxon>Bacteroidota</taxon>
        <taxon>Flavobacteriia</taxon>
        <taxon>Flavobacteriales</taxon>
        <taxon>Flavobacteriaceae</taxon>
        <taxon>Aquimarina</taxon>
    </lineage>
</organism>
<comment type="caution">
    <text evidence="5">The sequence shown here is derived from an EMBL/GenBank/DDBJ whole genome shotgun (WGS) entry which is preliminary data.</text>
</comment>
<dbReference type="InterPro" id="IPR017871">
    <property type="entry name" value="ABC_transporter-like_CS"/>
</dbReference>
<dbReference type="eggNOG" id="COG3842">
    <property type="taxonomic scope" value="Bacteria"/>
</dbReference>
<proteinExistence type="predicted"/>
<accession>A0A023BP77</accession>
<dbReference type="GO" id="GO:0016887">
    <property type="term" value="F:ATP hydrolysis activity"/>
    <property type="evidence" value="ECO:0007669"/>
    <property type="project" value="InterPro"/>
</dbReference>
<evidence type="ECO:0000313" key="6">
    <source>
        <dbReference type="Proteomes" id="UP000023541"/>
    </source>
</evidence>
<evidence type="ECO:0000256" key="1">
    <source>
        <dbReference type="ARBA" id="ARBA00022448"/>
    </source>
</evidence>
<keyword evidence="6" id="KW-1185">Reference proteome</keyword>
<evidence type="ECO:0000256" key="2">
    <source>
        <dbReference type="ARBA" id="ARBA00022741"/>
    </source>
</evidence>
<dbReference type="SUPFAM" id="SSF52540">
    <property type="entry name" value="P-loop containing nucleoside triphosphate hydrolases"/>
    <property type="match status" value="1"/>
</dbReference>
<dbReference type="RefSeq" id="WP_034246663.1">
    <property type="nucleotide sequence ID" value="NZ_AQRA01000011.1"/>
</dbReference>
<evidence type="ECO:0000313" key="5">
    <source>
        <dbReference type="EMBL" id="EZH71890.1"/>
    </source>
</evidence>
<dbReference type="PROSITE" id="PS50893">
    <property type="entry name" value="ABC_TRANSPORTER_2"/>
    <property type="match status" value="1"/>
</dbReference>
<dbReference type="AlphaFoldDB" id="A0A023BP77"/>
<dbReference type="OrthoDB" id="9802264at2"/>
<dbReference type="EMBL" id="AQRA01000011">
    <property type="protein sequence ID" value="EZH71890.1"/>
    <property type="molecule type" value="Genomic_DNA"/>
</dbReference>
<sequence>MIHITLQKELTAANGAMQLDISINIEQGQLVTLYGDSGAGKTSILRMVAGLLQANEGRIAVNQNTWLDTKNGICLKPQQRKIGFVFQDYALFPNMTVKENLLFALEKGQNKEIVNELIDIIELGDLQDRKPTNLSGGQKQRVALARALVRKPEILMLDEPLSALDIKMRTKLQDYILKVHKQFNLTTILISHEIGEVIKMSDTVFIIKNGKVIRQGKPIEVFTTKQISGKFQFSGEIIQIEKEDIIYIVTILIGSNFVKIVAEEDDIKTITVGDKVIVASKAFNPLLQKIN</sequence>
<dbReference type="SMART" id="SM00382">
    <property type="entry name" value="AAA"/>
    <property type="match status" value="1"/>
</dbReference>
<dbReference type="PROSITE" id="PS00211">
    <property type="entry name" value="ABC_TRANSPORTER_1"/>
    <property type="match status" value="1"/>
</dbReference>
<evidence type="ECO:0000256" key="3">
    <source>
        <dbReference type="ARBA" id="ARBA00022840"/>
    </source>
</evidence>
<keyword evidence="2" id="KW-0547">Nucleotide-binding</keyword>
<gene>
    <name evidence="5" type="ORF">ATO12_05800</name>
</gene>
<dbReference type="GO" id="GO:0005524">
    <property type="term" value="F:ATP binding"/>
    <property type="evidence" value="ECO:0007669"/>
    <property type="project" value="UniProtKB-KW"/>
</dbReference>
<dbReference type="PANTHER" id="PTHR42781">
    <property type="entry name" value="SPERMIDINE/PUTRESCINE IMPORT ATP-BINDING PROTEIN POTA"/>
    <property type="match status" value="1"/>
</dbReference>
<protein>
    <submittedName>
        <fullName evidence="5">GTPase</fullName>
    </submittedName>
</protein>
<dbReference type="STRING" id="1317122.ATO12_05800"/>
<evidence type="ECO:0000259" key="4">
    <source>
        <dbReference type="PROSITE" id="PS50893"/>
    </source>
</evidence>
<dbReference type="Pfam" id="PF00005">
    <property type="entry name" value="ABC_tran"/>
    <property type="match status" value="1"/>
</dbReference>
<keyword evidence="3" id="KW-0067">ATP-binding</keyword>
<dbReference type="InterPro" id="IPR003439">
    <property type="entry name" value="ABC_transporter-like_ATP-bd"/>
</dbReference>
<name>A0A023BP77_9FLAO</name>
<dbReference type="InterPro" id="IPR003593">
    <property type="entry name" value="AAA+_ATPase"/>
</dbReference>
<reference evidence="5 6" key="1">
    <citation type="submission" date="2014-04" db="EMBL/GenBank/DDBJ databases">
        <title>Aquimarina sp. 22II-S11-z7 Genome Sequencing.</title>
        <authorList>
            <person name="Lai Q."/>
        </authorList>
    </citation>
    <scope>NUCLEOTIDE SEQUENCE [LARGE SCALE GENOMIC DNA]</scope>
    <source>
        <strain evidence="5 6">22II-S11-z7</strain>
    </source>
</reference>
<feature type="domain" description="ABC transporter" evidence="4">
    <location>
        <begin position="1"/>
        <end position="234"/>
    </location>
</feature>
<keyword evidence="1" id="KW-0813">Transport</keyword>